<dbReference type="Proteomes" id="UP000193355">
    <property type="component" value="Unassembled WGS sequence"/>
</dbReference>
<gene>
    <name evidence="2" type="ORF">SAMN06275492_1449</name>
</gene>
<accession>A0A1X7L3N5</accession>
<evidence type="ECO:0000313" key="3">
    <source>
        <dbReference type="Proteomes" id="UP000193355"/>
    </source>
</evidence>
<dbReference type="EMBL" id="FXBB01000044">
    <property type="protein sequence ID" value="SMG48084.1"/>
    <property type="molecule type" value="Genomic_DNA"/>
</dbReference>
<dbReference type="CDD" id="cd04333">
    <property type="entry name" value="ProX_deacylase"/>
    <property type="match status" value="1"/>
</dbReference>
<dbReference type="InterPro" id="IPR007214">
    <property type="entry name" value="YbaK/aa-tRNA-synth-assoc-dom"/>
</dbReference>
<dbReference type="InterPro" id="IPR036754">
    <property type="entry name" value="YbaK/aa-tRNA-synt-asso_dom_sf"/>
</dbReference>
<dbReference type="RefSeq" id="WP_085545547.1">
    <property type="nucleotide sequence ID" value="NZ_FXBB01000044.1"/>
</dbReference>
<keyword evidence="3" id="KW-1185">Reference proteome</keyword>
<dbReference type="PANTHER" id="PTHR30411:SF1">
    <property type="entry name" value="CYTOPLASMIC PROTEIN"/>
    <property type="match status" value="1"/>
</dbReference>
<name>A0A1X7L3N5_9BACT</name>
<dbReference type="SUPFAM" id="SSF55826">
    <property type="entry name" value="YbaK/ProRS associated domain"/>
    <property type="match status" value="1"/>
</dbReference>
<dbReference type="AlphaFoldDB" id="A0A1X7L3N5"/>
<dbReference type="STRING" id="561720.SAMN06275492_1449"/>
<dbReference type="PANTHER" id="PTHR30411">
    <property type="entry name" value="CYTOPLASMIC PROTEIN"/>
    <property type="match status" value="1"/>
</dbReference>
<dbReference type="Pfam" id="PF04073">
    <property type="entry name" value="tRNA_edit"/>
    <property type="match status" value="1"/>
</dbReference>
<dbReference type="OrthoDB" id="9798760at2"/>
<evidence type="ECO:0000259" key="1">
    <source>
        <dbReference type="Pfam" id="PF04073"/>
    </source>
</evidence>
<dbReference type="GO" id="GO:0002161">
    <property type="term" value="F:aminoacyl-tRNA deacylase activity"/>
    <property type="evidence" value="ECO:0007669"/>
    <property type="project" value="InterPro"/>
</dbReference>
<evidence type="ECO:0000313" key="2">
    <source>
        <dbReference type="EMBL" id="SMG48084.1"/>
    </source>
</evidence>
<organism evidence="2 3">
    <name type="scientific">Dethiosulfovibrio salsuginis</name>
    <dbReference type="NCBI Taxonomy" id="561720"/>
    <lineage>
        <taxon>Bacteria</taxon>
        <taxon>Thermotogati</taxon>
        <taxon>Synergistota</taxon>
        <taxon>Synergistia</taxon>
        <taxon>Synergistales</taxon>
        <taxon>Dethiosulfovibrionaceae</taxon>
        <taxon>Dethiosulfovibrio</taxon>
    </lineage>
</organism>
<feature type="domain" description="YbaK/aminoacyl-tRNA synthetase-associated" evidence="1">
    <location>
        <begin position="26"/>
        <end position="144"/>
    </location>
</feature>
<sequence length="155" mass="16873">MPLEKVRSFLQERGYKGDIHHTDGTIFTVEDASKSVGAPPEEILKSLVFLVDGEPTLILMSGVNKVDRKKIASATGKAKSRVKMASPDYVFEAFGFKVGGVPPVGYGSDLPALIDRDLFSFEKVWAAAGTDQDFFSIEPEVLQEYTGGTVVDLKD</sequence>
<proteinExistence type="predicted"/>
<dbReference type="Gene3D" id="3.90.960.10">
    <property type="entry name" value="YbaK/aminoacyl-tRNA synthetase-associated domain"/>
    <property type="match status" value="1"/>
</dbReference>
<reference evidence="3" key="1">
    <citation type="submission" date="2017-04" db="EMBL/GenBank/DDBJ databases">
        <authorList>
            <person name="Varghese N."/>
            <person name="Submissions S."/>
        </authorList>
    </citation>
    <scope>NUCLEOTIDE SEQUENCE [LARGE SCALE GENOMIC DNA]</scope>
    <source>
        <strain evidence="3">USBA 82</strain>
    </source>
</reference>
<protein>
    <submittedName>
        <fullName evidence="2">Cys-tRNA(Pro) deacylase, prolyl-tRNA editing enzyme YbaK/EbsC</fullName>
    </submittedName>
</protein>